<dbReference type="InParanoid" id="E8R2Q9"/>
<reference evidence="2 3" key="2">
    <citation type="journal article" date="2011" name="Stand. Genomic Sci.">
        <title>Complete genome sequence of Isosphaera pallida type strain (IS1B).</title>
        <authorList>
            <consortium name="US DOE Joint Genome Institute (JGI-PGF)"/>
            <person name="Goker M."/>
            <person name="Cleland D."/>
            <person name="Saunders E."/>
            <person name="Lapidus A."/>
            <person name="Nolan M."/>
            <person name="Lucas S."/>
            <person name="Hammon N."/>
            <person name="Deshpande S."/>
            <person name="Cheng J.F."/>
            <person name="Tapia R."/>
            <person name="Han C."/>
            <person name="Goodwin L."/>
            <person name="Pitluck S."/>
            <person name="Liolios K."/>
            <person name="Pagani I."/>
            <person name="Ivanova N."/>
            <person name="Mavromatis K."/>
            <person name="Pati A."/>
            <person name="Chen A."/>
            <person name="Palaniappan K."/>
            <person name="Land M."/>
            <person name="Hauser L."/>
            <person name="Chang Y.J."/>
            <person name="Jeffries C.D."/>
            <person name="Detter J.C."/>
            <person name="Beck B."/>
            <person name="Woyke T."/>
            <person name="Bristow J."/>
            <person name="Eisen J.A."/>
            <person name="Markowitz V."/>
            <person name="Hugenholtz P."/>
            <person name="Kyrpides N.C."/>
            <person name="Klenk H.P."/>
        </authorList>
    </citation>
    <scope>NUCLEOTIDE SEQUENCE [LARGE SCALE GENOMIC DNA]</scope>
    <source>
        <strain evidence="3">ATCC 43644 / DSM 9630 / IS1B</strain>
    </source>
</reference>
<feature type="region of interest" description="Disordered" evidence="1">
    <location>
        <begin position="360"/>
        <end position="409"/>
    </location>
</feature>
<dbReference type="KEGG" id="ipa:Isop_2991"/>
<feature type="region of interest" description="Disordered" evidence="1">
    <location>
        <begin position="180"/>
        <end position="204"/>
    </location>
</feature>
<dbReference type="Proteomes" id="UP000008631">
    <property type="component" value="Chromosome"/>
</dbReference>
<evidence type="ECO:0000313" key="3">
    <source>
        <dbReference type="Proteomes" id="UP000008631"/>
    </source>
</evidence>
<dbReference type="AlphaFoldDB" id="E8R2Q9"/>
<organism evidence="2 3">
    <name type="scientific">Isosphaera pallida (strain ATCC 43644 / DSM 9630 / IS1B)</name>
    <dbReference type="NCBI Taxonomy" id="575540"/>
    <lineage>
        <taxon>Bacteria</taxon>
        <taxon>Pseudomonadati</taxon>
        <taxon>Planctomycetota</taxon>
        <taxon>Planctomycetia</taxon>
        <taxon>Isosphaerales</taxon>
        <taxon>Isosphaeraceae</taxon>
        <taxon>Isosphaera</taxon>
    </lineage>
</organism>
<keyword evidence="3" id="KW-1185">Reference proteome</keyword>
<feature type="region of interest" description="Disordered" evidence="1">
    <location>
        <begin position="48"/>
        <end position="73"/>
    </location>
</feature>
<gene>
    <name evidence="2" type="ordered locus">Isop_2991</name>
</gene>
<feature type="compositionally biased region" description="Low complexity" evidence="1">
    <location>
        <begin position="503"/>
        <end position="514"/>
    </location>
</feature>
<sequence length="514" mass="56195">MSQSRKRCSNHNVLDRRALLAFLVLFVLPTVSSADVVRSGWDAHRGAIDPLPGSAGPSSPRFAGAQSGEFRPSTDAVWDDSAVLSRPRAFANASDPPFSLDSTTRWFEFEFLGVDRLRFRPDPPSSILCLTYRHWFEDQPFLKATTPSEIIGIADLAMLLSRTPTWIPYLATPTMTTARPIRSASVPSSNSTPTSDLSNQSSAAFGTHSRRAEAMLTQSLLLPPIQAQLARNWYDVGRVSGHSDALEFLRVDGPIEHSARVSPKNGAFDSLATTLSFWAILAGSSGAAGLALMRPLRKQSTGNRLRSRRRAWTRANPPAGPPTSRIEPVERRGFLNSSHPIQDRGLLIWSTYPMPRAMPRPSVSAPGLNGRAAANLPASQPTDPQRPAPTPTLHAADIPLPPNTQAQPRSNDHEIMAAPLTSRLIREVASQRTQLLVQQLLQVDQTASCCGLHPSGRHKQVEWVLTEQGHEFLRDLLIRLLQTHPQSNPVPPEEFHVNPSPLPTTSHSLPVGGC</sequence>
<dbReference type="EMBL" id="CP002353">
    <property type="protein sequence ID" value="ADV63556.1"/>
    <property type="molecule type" value="Genomic_DNA"/>
</dbReference>
<protein>
    <submittedName>
        <fullName evidence="2">Uncharacterized protein</fullName>
    </submittedName>
</protein>
<evidence type="ECO:0000313" key="2">
    <source>
        <dbReference type="EMBL" id="ADV63556.1"/>
    </source>
</evidence>
<feature type="region of interest" description="Disordered" evidence="1">
    <location>
        <begin position="489"/>
        <end position="514"/>
    </location>
</feature>
<accession>E8R2Q9</accession>
<reference key="1">
    <citation type="submission" date="2010-11" db="EMBL/GenBank/DDBJ databases">
        <title>The complete sequence of chromosome of Isophaera pallida ATCC 43644.</title>
        <authorList>
            <consortium name="US DOE Joint Genome Institute (JGI-PGF)"/>
            <person name="Lucas S."/>
            <person name="Copeland A."/>
            <person name="Lapidus A."/>
            <person name="Bruce D."/>
            <person name="Goodwin L."/>
            <person name="Pitluck S."/>
            <person name="Kyrpides N."/>
            <person name="Mavromatis K."/>
            <person name="Pagani I."/>
            <person name="Ivanova N."/>
            <person name="Saunders E."/>
            <person name="Brettin T."/>
            <person name="Detter J.C."/>
            <person name="Han C."/>
            <person name="Tapia R."/>
            <person name="Land M."/>
            <person name="Hauser L."/>
            <person name="Markowitz V."/>
            <person name="Cheng J.-F."/>
            <person name="Hugenholtz P."/>
            <person name="Woyke T."/>
            <person name="Wu D."/>
            <person name="Eisen J.A."/>
        </authorList>
    </citation>
    <scope>NUCLEOTIDE SEQUENCE</scope>
    <source>
        <strain>ATCC 43644</strain>
    </source>
</reference>
<evidence type="ECO:0000256" key="1">
    <source>
        <dbReference type="SAM" id="MobiDB-lite"/>
    </source>
</evidence>
<name>E8R2Q9_ISOPI</name>
<dbReference type="HOGENOM" id="CLU_529744_0_0_0"/>
<proteinExistence type="predicted"/>
<feature type="compositionally biased region" description="Polar residues" evidence="1">
    <location>
        <begin position="185"/>
        <end position="204"/>
    </location>
</feature>